<dbReference type="RefSeq" id="WP_243324441.1">
    <property type="nucleotide sequence ID" value="NZ_JAKZMM010000015.1"/>
</dbReference>
<reference evidence="2 3" key="1">
    <citation type="submission" date="2022-03" db="EMBL/GenBank/DDBJ databases">
        <title>Parabacteroides sp. nov. isolated from swine feces.</title>
        <authorList>
            <person name="Bak J.E."/>
        </authorList>
    </citation>
    <scope>NUCLEOTIDE SEQUENCE [LARGE SCALE GENOMIC DNA]</scope>
    <source>
        <strain evidence="2 3">AGMB00274</strain>
    </source>
</reference>
<dbReference type="SUPFAM" id="SSF56281">
    <property type="entry name" value="Metallo-hydrolase/oxidoreductase"/>
    <property type="match status" value="1"/>
</dbReference>
<sequence length="252" mass="28685">MKIIFLGTGTSTGVPEIGCQCEVCTSQDKRDWRLRTSAVIETEGKRILIDCGPDFRWQVITNKIYRLDAVLITHEHYDHVGGLDDLRPFCRYGEVHVYAEENVAYAIKTRIPYVFAEHKYPGVPNIEMHSISLQPFKAAGIDIIPIRLMHGRLPIVGYRIGRMAYLTDLKVIPESEFSKLEGLDLLVINALRLDSKHPTHAGLDEALAYIERIQPKEAYLIHESHKIGLHAQAEKLLPPHVHLAYDNLQIEF</sequence>
<comment type="caution">
    <text evidence="2">The sequence shown here is derived from an EMBL/GenBank/DDBJ whole genome shotgun (WGS) entry which is preliminary data.</text>
</comment>
<dbReference type="EMBL" id="JAKZMM010000015">
    <property type="protein sequence ID" value="MCJ2380445.1"/>
    <property type="molecule type" value="Genomic_DNA"/>
</dbReference>
<dbReference type="PANTHER" id="PTHR42663">
    <property type="entry name" value="HYDROLASE C777.06C-RELATED-RELATED"/>
    <property type="match status" value="1"/>
</dbReference>
<dbReference type="InterPro" id="IPR036866">
    <property type="entry name" value="RibonucZ/Hydroxyglut_hydro"/>
</dbReference>
<dbReference type="NCBIfam" id="NF002553">
    <property type="entry name" value="PRK02113.1"/>
    <property type="match status" value="1"/>
</dbReference>
<evidence type="ECO:0000313" key="3">
    <source>
        <dbReference type="Proteomes" id="UP001165444"/>
    </source>
</evidence>
<dbReference type="InterPro" id="IPR001279">
    <property type="entry name" value="Metallo-B-lactamas"/>
</dbReference>
<protein>
    <submittedName>
        <fullName evidence="2">MBL fold metallo-hydrolase</fullName>
    </submittedName>
</protein>
<accession>A0ABT0C0B5</accession>
<dbReference type="PANTHER" id="PTHR42663:SF6">
    <property type="entry name" value="HYDROLASE C777.06C-RELATED"/>
    <property type="match status" value="1"/>
</dbReference>
<evidence type="ECO:0000313" key="2">
    <source>
        <dbReference type="EMBL" id="MCJ2380445.1"/>
    </source>
</evidence>
<gene>
    <name evidence="2" type="ORF">MUN53_07465</name>
</gene>
<dbReference type="Gene3D" id="3.60.15.10">
    <property type="entry name" value="Ribonuclease Z/Hydroxyacylglutathione hydrolase-like"/>
    <property type="match status" value="1"/>
</dbReference>
<organism evidence="2 3">
    <name type="scientific">Parabacteroides faecalis</name>
    <dbReference type="NCBI Taxonomy" id="2924040"/>
    <lineage>
        <taxon>Bacteria</taxon>
        <taxon>Pseudomonadati</taxon>
        <taxon>Bacteroidota</taxon>
        <taxon>Bacteroidia</taxon>
        <taxon>Bacteroidales</taxon>
        <taxon>Tannerellaceae</taxon>
        <taxon>Parabacteroides</taxon>
    </lineage>
</organism>
<proteinExistence type="predicted"/>
<dbReference type="CDD" id="cd16279">
    <property type="entry name" value="metallo-hydrolase-like_MBL-fold"/>
    <property type="match status" value="1"/>
</dbReference>
<keyword evidence="3" id="KW-1185">Reference proteome</keyword>
<dbReference type="Proteomes" id="UP001165444">
    <property type="component" value="Unassembled WGS sequence"/>
</dbReference>
<evidence type="ECO:0000259" key="1">
    <source>
        <dbReference type="SMART" id="SM00849"/>
    </source>
</evidence>
<dbReference type="SMART" id="SM00849">
    <property type="entry name" value="Lactamase_B"/>
    <property type="match status" value="1"/>
</dbReference>
<dbReference type="Pfam" id="PF12706">
    <property type="entry name" value="Lactamase_B_2"/>
    <property type="match status" value="1"/>
</dbReference>
<name>A0ABT0C0B5_9BACT</name>
<feature type="domain" description="Metallo-beta-lactamase" evidence="1">
    <location>
        <begin position="34"/>
        <end position="225"/>
    </location>
</feature>